<organism evidence="5 6">
    <name type="scientific">Hyphopichia burtonii NRRL Y-1933</name>
    <dbReference type="NCBI Taxonomy" id="984485"/>
    <lineage>
        <taxon>Eukaryota</taxon>
        <taxon>Fungi</taxon>
        <taxon>Dikarya</taxon>
        <taxon>Ascomycota</taxon>
        <taxon>Saccharomycotina</taxon>
        <taxon>Pichiomycetes</taxon>
        <taxon>Debaryomycetaceae</taxon>
        <taxon>Hyphopichia</taxon>
    </lineage>
</organism>
<dbReference type="GO" id="GO:0006357">
    <property type="term" value="P:regulation of transcription by RNA polymerase II"/>
    <property type="evidence" value="ECO:0007669"/>
    <property type="project" value="InterPro"/>
</dbReference>
<dbReference type="STRING" id="984485.A0A1E4RBQ2"/>
<evidence type="ECO:0000256" key="2">
    <source>
        <dbReference type="ARBA" id="ARBA00010743"/>
    </source>
</evidence>
<keyword evidence="4" id="KW-0805">Transcription regulation</keyword>
<dbReference type="Gene3D" id="3.30.310.180">
    <property type="match status" value="2"/>
</dbReference>
<reference evidence="6" key="1">
    <citation type="submission" date="2016-05" db="EMBL/GenBank/DDBJ databases">
        <title>Comparative genomics of biotechnologically important yeasts.</title>
        <authorList>
            <consortium name="DOE Joint Genome Institute"/>
            <person name="Riley R."/>
            <person name="Haridas S."/>
            <person name="Wolfe K.H."/>
            <person name="Lopes M.R."/>
            <person name="Hittinger C.T."/>
            <person name="Goker M."/>
            <person name="Salamov A."/>
            <person name="Wisecaver J."/>
            <person name="Long T.M."/>
            <person name="Aerts A.L."/>
            <person name="Barry K."/>
            <person name="Choi C."/>
            <person name="Clum A."/>
            <person name="Coughlan A.Y."/>
            <person name="Deshpande S."/>
            <person name="Douglass A.P."/>
            <person name="Hanson S.J."/>
            <person name="Klenk H.-P."/>
            <person name="Labutti K."/>
            <person name="Lapidus A."/>
            <person name="Lindquist E."/>
            <person name="Lipzen A."/>
            <person name="Meier-Kolthoff J.P."/>
            <person name="Ohm R.A."/>
            <person name="Otillar R.P."/>
            <person name="Pangilinan J."/>
            <person name="Peng Y."/>
            <person name="Rokas A."/>
            <person name="Rosa C.A."/>
            <person name="Scheuner C."/>
            <person name="Sibirny A.A."/>
            <person name="Slot J.C."/>
            <person name="Stielow J.B."/>
            <person name="Sun H."/>
            <person name="Kurtzman C.P."/>
            <person name="Blackwell M."/>
            <person name="Grigoriev I.V."/>
            <person name="Jeffries T.W."/>
        </authorList>
    </citation>
    <scope>NUCLEOTIDE SEQUENCE [LARGE SCALE GENOMIC DNA]</scope>
    <source>
        <strain evidence="6">NRRL Y-1933</strain>
    </source>
</reference>
<evidence type="ECO:0000256" key="4">
    <source>
        <dbReference type="RuleBase" id="RU364152"/>
    </source>
</evidence>
<comment type="similarity">
    <text evidence="2 4">Belongs to the Mediator complex subunit 20 family.</text>
</comment>
<dbReference type="EMBL" id="KV454547">
    <property type="protein sequence ID" value="ODV64701.1"/>
    <property type="molecule type" value="Genomic_DNA"/>
</dbReference>
<keyword evidence="4" id="KW-0804">Transcription</keyword>
<accession>A0A1E4RBQ2</accession>
<keyword evidence="4" id="KW-0010">Activator</keyword>
<evidence type="ECO:0000313" key="5">
    <source>
        <dbReference type="EMBL" id="ODV64701.1"/>
    </source>
</evidence>
<protein>
    <recommendedName>
        <fullName evidence="4">Mediator of RNA polymerase II transcription subunit 20</fullName>
    </recommendedName>
    <alternativeName>
        <fullName evidence="4">Mediator complex subunit 20</fullName>
    </alternativeName>
</protein>
<dbReference type="Pfam" id="PF08612">
    <property type="entry name" value="Med20"/>
    <property type="match status" value="1"/>
</dbReference>
<dbReference type="AlphaFoldDB" id="A0A1E4RBQ2"/>
<dbReference type="GO" id="GO:0016592">
    <property type="term" value="C:mediator complex"/>
    <property type="evidence" value="ECO:0007669"/>
    <property type="project" value="InterPro"/>
</dbReference>
<sequence>MVSALVLVQRATPETITQFHDQLSNELPNLKGEWNFSFKIFRNNPFSIPPELIHTHETSPDTKYLHTLTPSYLNDSCITLINRRTVGIFSNLIQEEAGELNPEFAIPNDHLHKGVTTGLNDPFDFVINQRLQGLWTQRQSIKGDGGQIYELENGNLIIRTSNVFLHGNFRGLLIQIELQNCKENDRQASFQKIIEKYNIPTGSLCCEVLDPSSLDKYGDLALQYSEIFNF</sequence>
<comment type="subcellular location">
    <subcellularLocation>
        <location evidence="1 4">Nucleus</location>
    </subcellularLocation>
</comment>
<dbReference type="GO" id="GO:0003712">
    <property type="term" value="F:transcription coregulator activity"/>
    <property type="evidence" value="ECO:0007669"/>
    <property type="project" value="InterPro"/>
</dbReference>
<gene>
    <name evidence="4" type="primary">MED20</name>
    <name evidence="5" type="ORF">HYPBUDRAFT_154302</name>
</gene>
<evidence type="ECO:0000256" key="3">
    <source>
        <dbReference type="ARBA" id="ARBA00023242"/>
    </source>
</evidence>
<evidence type="ECO:0000313" key="6">
    <source>
        <dbReference type="Proteomes" id="UP000095085"/>
    </source>
</evidence>
<dbReference type="RefSeq" id="XP_020073768.1">
    <property type="nucleotide sequence ID" value="XM_020222006.1"/>
</dbReference>
<name>A0A1E4RBQ2_9ASCO</name>
<evidence type="ECO:0000256" key="1">
    <source>
        <dbReference type="ARBA" id="ARBA00004123"/>
    </source>
</evidence>
<dbReference type="OrthoDB" id="1854899at2759"/>
<comment type="function">
    <text evidence="4">Component of the Mediator complex, a coactivator involved in the regulated transcription of nearly all RNA polymerase II-dependent genes. Mediator functions as a bridge to convey information from gene-specific regulatory proteins to the basal RNA polymerase II transcription machinery. Mediator is recruited to promoters by direct interactions with regulatory proteins and serves as a scaffold for the assembly of a functional preinitiation complex with RNA polymerase II and the general transcription factors.</text>
</comment>
<keyword evidence="3 4" id="KW-0539">Nucleus</keyword>
<proteinExistence type="inferred from homology"/>
<dbReference type="GeneID" id="30996555"/>
<dbReference type="InterPro" id="IPR013921">
    <property type="entry name" value="Mediator_Med20"/>
</dbReference>
<dbReference type="Proteomes" id="UP000095085">
    <property type="component" value="Unassembled WGS sequence"/>
</dbReference>
<comment type="subunit">
    <text evidence="4">Component of the Mediator complex.</text>
</comment>
<keyword evidence="6" id="KW-1185">Reference proteome</keyword>